<evidence type="ECO:0000313" key="1">
    <source>
        <dbReference type="EMBL" id="EHI58266.1"/>
    </source>
</evidence>
<dbReference type="Proteomes" id="UP000005384">
    <property type="component" value="Unassembled WGS sequence"/>
</dbReference>
<dbReference type="EMBL" id="ADLN01000104">
    <property type="protein sequence ID" value="EHI58266.1"/>
    <property type="molecule type" value="Genomic_DNA"/>
</dbReference>
<reference evidence="1 2" key="1">
    <citation type="submission" date="2011-08" db="EMBL/GenBank/DDBJ databases">
        <title>The Genome Sequence of Clostridium hathewayi WAL-18680.</title>
        <authorList>
            <consortium name="The Broad Institute Genome Sequencing Platform"/>
            <person name="Earl A."/>
            <person name="Ward D."/>
            <person name="Feldgarden M."/>
            <person name="Gevers D."/>
            <person name="Finegold S.M."/>
            <person name="Summanen P.H."/>
            <person name="Molitoris D.R."/>
            <person name="Song M."/>
            <person name="Daigneault M."/>
            <person name="Allen-Vercoe E."/>
            <person name="Young S.K."/>
            <person name="Zeng Q."/>
            <person name="Gargeya S."/>
            <person name="Fitzgerald M."/>
            <person name="Haas B."/>
            <person name="Abouelleil A."/>
            <person name="Alvarado L."/>
            <person name="Arachchi H.M."/>
            <person name="Berlin A."/>
            <person name="Brown A."/>
            <person name="Chapman S.B."/>
            <person name="Chen Z."/>
            <person name="Dunbar C."/>
            <person name="Freedman E."/>
            <person name="Gearin G."/>
            <person name="Gellesch M."/>
            <person name="Goldberg J."/>
            <person name="Griggs A."/>
            <person name="Gujja S."/>
            <person name="Heiman D."/>
            <person name="Howarth C."/>
            <person name="Larson L."/>
            <person name="Lui A."/>
            <person name="MacDonald P.J.P."/>
            <person name="Montmayeur A."/>
            <person name="Murphy C."/>
            <person name="Neiman D."/>
            <person name="Pearson M."/>
            <person name="Priest M."/>
            <person name="Roberts A."/>
            <person name="Saif S."/>
            <person name="Shea T."/>
            <person name="Shenoy N."/>
            <person name="Sisk P."/>
            <person name="Stolte C."/>
            <person name="Sykes S."/>
            <person name="Wortman J."/>
            <person name="Nusbaum C."/>
            <person name="Birren B."/>
        </authorList>
    </citation>
    <scope>NUCLEOTIDE SEQUENCE [LARGE SCALE GENOMIC DNA]</scope>
    <source>
        <strain evidence="1 2">WAL-18680</strain>
    </source>
</reference>
<name>G5IJP6_9FIRM</name>
<keyword evidence="2" id="KW-1185">Reference proteome</keyword>
<gene>
    <name evidence="1" type="ORF">HMPREF9473_03724</name>
</gene>
<dbReference type="HOGENOM" id="CLU_1560298_0_0_9"/>
<accession>G5IJP6</accession>
<organism evidence="1 2">
    <name type="scientific">Hungatella hathewayi WAL-18680</name>
    <dbReference type="NCBI Taxonomy" id="742737"/>
    <lineage>
        <taxon>Bacteria</taxon>
        <taxon>Bacillati</taxon>
        <taxon>Bacillota</taxon>
        <taxon>Clostridia</taxon>
        <taxon>Lachnospirales</taxon>
        <taxon>Lachnospiraceae</taxon>
        <taxon>Hungatella</taxon>
    </lineage>
</organism>
<evidence type="ECO:0000313" key="2">
    <source>
        <dbReference type="Proteomes" id="UP000005384"/>
    </source>
</evidence>
<protein>
    <recommendedName>
        <fullName evidence="3">Ricin B lectin domain-containing protein</fullName>
    </recommendedName>
</protein>
<proteinExistence type="predicted"/>
<evidence type="ECO:0008006" key="3">
    <source>
        <dbReference type="Google" id="ProtNLM"/>
    </source>
</evidence>
<comment type="caution">
    <text evidence="1">The sequence shown here is derived from an EMBL/GenBank/DDBJ whole genome shotgun (WGS) entry which is preliminary data.</text>
</comment>
<dbReference type="AlphaFoldDB" id="G5IJP6"/>
<sequence length="164" mass="18688">MGYSLGPRVDSDCDIIRISISNVIDTDHVYTVYKDGTPFLEVMAPRCDWNPFNTACIFQNYLCIGLGDSVYFASMKTREVKRASVSLYFGYFYKYKNRLYVASGEQLYCFDNACELVWISDSIAVDGITIHQITDDGIEVSCEMDPPGGWVWRTLSLEDGKEYK</sequence>